<dbReference type="EMBL" id="GL732609">
    <property type="protein sequence ID" value="EFX71437.1"/>
    <property type="molecule type" value="Genomic_DNA"/>
</dbReference>
<evidence type="ECO:0000256" key="1">
    <source>
        <dbReference type="ARBA" id="ARBA00004651"/>
    </source>
</evidence>
<dbReference type="InParanoid" id="E9H9Q0"/>
<dbReference type="GO" id="GO:0007635">
    <property type="term" value="P:chemosensory behavior"/>
    <property type="evidence" value="ECO:0000318"/>
    <property type="project" value="GO_Central"/>
</dbReference>
<gene>
    <name evidence="8" type="primary">DpuGr25</name>
    <name evidence="8" type="ORF">DAPPUDRAFT_346855</name>
</gene>
<dbReference type="PANTHER" id="PTHR21143">
    <property type="entry name" value="INVERTEBRATE GUSTATORY RECEPTOR"/>
    <property type="match status" value="1"/>
</dbReference>
<keyword evidence="2" id="KW-1003">Cell membrane</keyword>
<accession>E9H9Q0</accession>
<dbReference type="Pfam" id="PF08395">
    <property type="entry name" value="7tm_7"/>
    <property type="match status" value="1"/>
</dbReference>
<dbReference type="GO" id="GO:0043025">
    <property type="term" value="C:neuronal cell body"/>
    <property type="evidence" value="ECO:0000318"/>
    <property type="project" value="GO_Central"/>
</dbReference>
<dbReference type="InterPro" id="IPR013604">
    <property type="entry name" value="7TM_chemorcpt"/>
</dbReference>
<dbReference type="FunCoup" id="E9H9Q0">
    <property type="interactions" value="3"/>
</dbReference>
<evidence type="ECO:0000313" key="8">
    <source>
        <dbReference type="EMBL" id="EFX71437.1"/>
    </source>
</evidence>
<dbReference type="GO" id="GO:0050909">
    <property type="term" value="P:sensory perception of taste"/>
    <property type="evidence" value="ECO:0007669"/>
    <property type="project" value="InterPro"/>
</dbReference>
<evidence type="ECO:0000256" key="2">
    <source>
        <dbReference type="ARBA" id="ARBA00022475"/>
    </source>
</evidence>
<dbReference type="HOGENOM" id="CLU_058520_0_0_1"/>
<dbReference type="PANTHER" id="PTHR21143:SF133">
    <property type="entry name" value="GUSTATORY AND PHEROMONE RECEPTOR 32A-RELATED"/>
    <property type="match status" value="1"/>
</dbReference>
<proteinExistence type="predicted"/>
<dbReference type="Proteomes" id="UP000000305">
    <property type="component" value="Unassembled WGS sequence"/>
</dbReference>
<evidence type="ECO:0008006" key="10">
    <source>
        <dbReference type="Google" id="ProtNLM"/>
    </source>
</evidence>
<feature type="transmembrane region" description="Helical" evidence="7">
    <location>
        <begin position="248"/>
        <end position="267"/>
    </location>
</feature>
<evidence type="ECO:0000256" key="5">
    <source>
        <dbReference type="ARBA" id="ARBA00023136"/>
    </source>
</evidence>
<feature type="transmembrane region" description="Helical" evidence="7">
    <location>
        <begin position="203"/>
        <end position="223"/>
    </location>
</feature>
<dbReference type="GO" id="GO:0005886">
    <property type="term" value="C:plasma membrane"/>
    <property type="evidence" value="ECO:0007669"/>
    <property type="project" value="UniProtKB-SubCell"/>
</dbReference>
<name>E9H9Q0_DAPPU</name>
<feature type="transmembrane region" description="Helical" evidence="7">
    <location>
        <begin position="100"/>
        <end position="120"/>
    </location>
</feature>
<evidence type="ECO:0000256" key="7">
    <source>
        <dbReference type="SAM" id="Phobius"/>
    </source>
</evidence>
<comment type="subcellular location">
    <subcellularLocation>
        <location evidence="1">Cell membrane</location>
        <topology evidence="1">Multi-pass membrane protein</topology>
    </subcellularLocation>
</comment>
<reference evidence="8 9" key="1">
    <citation type="journal article" date="2011" name="Science">
        <title>The ecoresponsive genome of Daphnia pulex.</title>
        <authorList>
            <person name="Colbourne J.K."/>
            <person name="Pfrender M.E."/>
            <person name="Gilbert D."/>
            <person name="Thomas W.K."/>
            <person name="Tucker A."/>
            <person name="Oakley T.H."/>
            <person name="Tokishita S."/>
            <person name="Aerts A."/>
            <person name="Arnold G.J."/>
            <person name="Basu M.K."/>
            <person name="Bauer D.J."/>
            <person name="Caceres C.E."/>
            <person name="Carmel L."/>
            <person name="Casola C."/>
            <person name="Choi J.H."/>
            <person name="Detter J.C."/>
            <person name="Dong Q."/>
            <person name="Dusheyko S."/>
            <person name="Eads B.D."/>
            <person name="Frohlich T."/>
            <person name="Geiler-Samerotte K.A."/>
            <person name="Gerlach D."/>
            <person name="Hatcher P."/>
            <person name="Jogdeo S."/>
            <person name="Krijgsveld J."/>
            <person name="Kriventseva E.V."/>
            <person name="Kultz D."/>
            <person name="Laforsch C."/>
            <person name="Lindquist E."/>
            <person name="Lopez J."/>
            <person name="Manak J.R."/>
            <person name="Muller J."/>
            <person name="Pangilinan J."/>
            <person name="Patwardhan R.P."/>
            <person name="Pitluck S."/>
            <person name="Pritham E.J."/>
            <person name="Rechtsteiner A."/>
            <person name="Rho M."/>
            <person name="Rogozin I.B."/>
            <person name="Sakarya O."/>
            <person name="Salamov A."/>
            <person name="Schaack S."/>
            <person name="Shapiro H."/>
            <person name="Shiga Y."/>
            <person name="Skalitzky C."/>
            <person name="Smith Z."/>
            <person name="Souvorov A."/>
            <person name="Sung W."/>
            <person name="Tang Z."/>
            <person name="Tsuchiya D."/>
            <person name="Tu H."/>
            <person name="Vos H."/>
            <person name="Wang M."/>
            <person name="Wolf Y.I."/>
            <person name="Yamagata H."/>
            <person name="Yamada T."/>
            <person name="Ye Y."/>
            <person name="Shaw J.R."/>
            <person name="Andrews J."/>
            <person name="Crease T.J."/>
            <person name="Tang H."/>
            <person name="Lucas S.M."/>
            <person name="Robertson H.M."/>
            <person name="Bork P."/>
            <person name="Koonin E.V."/>
            <person name="Zdobnov E.M."/>
            <person name="Grigoriev I.V."/>
            <person name="Lynch M."/>
            <person name="Boore J.L."/>
        </authorList>
    </citation>
    <scope>NUCLEOTIDE SEQUENCE [LARGE SCALE GENOMIC DNA]</scope>
</reference>
<keyword evidence="6" id="KW-0675">Receptor</keyword>
<keyword evidence="9" id="KW-1185">Reference proteome</keyword>
<evidence type="ECO:0000256" key="6">
    <source>
        <dbReference type="ARBA" id="ARBA00023170"/>
    </source>
</evidence>
<protein>
    <recommendedName>
        <fullName evidence="10">Gustatory receptor</fullName>
    </recommendedName>
</protein>
<keyword evidence="5 7" id="KW-0472">Membrane</keyword>
<dbReference type="OrthoDB" id="6366728at2759"/>
<keyword evidence="3 7" id="KW-0812">Transmembrane</keyword>
<evidence type="ECO:0000313" key="9">
    <source>
        <dbReference type="Proteomes" id="UP000000305"/>
    </source>
</evidence>
<sequence>MYCITVAYSPYILALYTIRGGEQLRLFNCPVDMSPTRKINVSIRKDVDSFNFTWSFHPIFVWMRTVLGIELNDNRLVLLATADSAVEPLRRRCCRWIRRLFWGFLVLVISLSVNILDAIFTHDDTIDSNYLLHEEKVNVTVSDLMIIRIAAVNEVFYNGTIHLIFYTLACCLDQWKHLWTILQKIQFQLPKLDREFYFTCRKIAVVGTICIFVNCGLNVRLAINNLRTTLPIDVVILVTSLSKLSETLSLSILVLFFVLVWSTIHLFRFVNSKTAGLLTPTDSSSNVPISFTVSQQLENWRRLHALTCQLVDGINSCFGFILLVAMTHGFISFISDSFEITMAFSNGSNFQTRFLIRFIQHFALLFVVCYSSYRLQAEASNTSKCLRQFNFSSVLPNLHIQLNGVMMEVGQTQSKISAADFFDINLSLIPTLIGTTVTYLIILYQQANAEAK</sequence>
<keyword evidence="4 7" id="KW-1133">Transmembrane helix</keyword>
<dbReference type="GO" id="GO:0008049">
    <property type="term" value="P:male courtship behavior"/>
    <property type="evidence" value="ECO:0000318"/>
    <property type="project" value="GO_Central"/>
</dbReference>
<organism evidence="8 9">
    <name type="scientific">Daphnia pulex</name>
    <name type="common">Water flea</name>
    <dbReference type="NCBI Taxonomy" id="6669"/>
    <lineage>
        <taxon>Eukaryota</taxon>
        <taxon>Metazoa</taxon>
        <taxon>Ecdysozoa</taxon>
        <taxon>Arthropoda</taxon>
        <taxon>Crustacea</taxon>
        <taxon>Branchiopoda</taxon>
        <taxon>Diplostraca</taxon>
        <taxon>Cladocera</taxon>
        <taxon>Anomopoda</taxon>
        <taxon>Daphniidae</taxon>
        <taxon>Daphnia</taxon>
    </lineage>
</organism>
<dbReference type="GO" id="GO:0030425">
    <property type="term" value="C:dendrite"/>
    <property type="evidence" value="ECO:0000318"/>
    <property type="project" value="GO_Central"/>
</dbReference>
<dbReference type="GO" id="GO:0030424">
    <property type="term" value="C:axon"/>
    <property type="evidence" value="ECO:0000318"/>
    <property type="project" value="GO_Central"/>
</dbReference>
<feature type="transmembrane region" description="Helical" evidence="7">
    <location>
        <begin position="310"/>
        <end position="334"/>
    </location>
</feature>
<feature type="transmembrane region" description="Helical" evidence="7">
    <location>
        <begin position="354"/>
        <end position="373"/>
    </location>
</feature>
<evidence type="ECO:0000256" key="4">
    <source>
        <dbReference type="ARBA" id="ARBA00022989"/>
    </source>
</evidence>
<dbReference type="AlphaFoldDB" id="E9H9Q0"/>
<dbReference type="KEGG" id="dpx:DAPPUDRAFT_346855"/>
<evidence type="ECO:0000256" key="3">
    <source>
        <dbReference type="ARBA" id="ARBA00022692"/>
    </source>
</evidence>